<evidence type="ECO:0000256" key="4">
    <source>
        <dbReference type="ARBA" id="ARBA00022816"/>
    </source>
</evidence>
<evidence type="ECO:0000256" key="6">
    <source>
        <dbReference type="ARBA" id="ARBA00023010"/>
    </source>
</evidence>
<comment type="subcellular location">
    <subcellularLocation>
        <location evidence="1 9">Nucleus</location>
        <location evidence="1 9">Nuclear pore complex</location>
    </subcellularLocation>
</comment>
<dbReference type="GO" id="GO:0045893">
    <property type="term" value="P:positive regulation of DNA-templated transcription"/>
    <property type="evidence" value="ECO:0007669"/>
    <property type="project" value="TreeGrafter"/>
</dbReference>
<keyword evidence="7 9" id="KW-0906">Nuclear pore complex</keyword>
<dbReference type="InterPro" id="IPR011502">
    <property type="entry name" value="Nucleoporin_Nup85"/>
</dbReference>
<evidence type="ECO:0000256" key="1">
    <source>
        <dbReference type="ARBA" id="ARBA00004567"/>
    </source>
</evidence>
<evidence type="ECO:0000256" key="7">
    <source>
        <dbReference type="ARBA" id="ARBA00023132"/>
    </source>
</evidence>
<keyword evidence="8 9" id="KW-0539">Nucleus</keyword>
<evidence type="ECO:0000256" key="3">
    <source>
        <dbReference type="ARBA" id="ARBA00022448"/>
    </source>
</evidence>
<dbReference type="PANTHER" id="PTHR13373">
    <property type="entry name" value="FROUNT PROTEIN-RELATED"/>
    <property type="match status" value="1"/>
</dbReference>
<dbReference type="Pfam" id="PF07575">
    <property type="entry name" value="Nucleopor_Nup85"/>
    <property type="match status" value="1"/>
</dbReference>
<keyword evidence="9 10" id="KW-0472">Membrane</keyword>
<keyword evidence="5 9" id="KW-0653">Protein transport</keyword>
<dbReference type="GO" id="GO:0006606">
    <property type="term" value="P:protein import into nucleus"/>
    <property type="evidence" value="ECO:0007669"/>
    <property type="project" value="TreeGrafter"/>
</dbReference>
<keyword evidence="3 9" id="KW-0813">Transport</keyword>
<keyword evidence="6 9" id="KW-0811">Translocation</keyword>
<evidence type="ECO:0000256" key="8">
    <source>
        <dbReference type="ARBA" id="ARBA00023242"/>
    </source>
</evidence>
<name>A0A7R9IZ67_TIMCA</name>
<reference evidence="11" key="1">
    <citation type="submission" date="2020-11" db="EMBL/GenBank/DDBJ databases">
        <authorList>
            <person name="Tran Van P."/>
        </authorList>
    </citation>
    <scope>NUCLEOTIDE SEQUENCE</scope>
</reference>
<proteinExistence type="inferred from homology"/>
<keyword evidence="10" id="KW-1133">Transmembrane helix</keyword>
<protein>
    <recommendedName>
        <fullName evidence="9">Nuclear pore complex protein Nup85</fullName>
    </recommendedName>
</protein>
<gene>
    <name evidence="11" type="ORF">TCMB3V08_LOCUS2238</name>
</gene>
<dbReference type="AlphaFoldDB" id="A0A7R9IZ67"/>
<evidence type="ECO:0000313" key="11">
    <source>
        <dbReference type="EMBL" id="CAD7569502.1"/>
    </source>
</evidence>
<accession>A0A7R9IZ67</accession>
<evidence type="ECO:0000256" key="5">
    <source>
        <dbReference type="ARBA" id="ARBA00022927"/>
    </source>
</evidence>
<evidence type="ECO:0000256" key="9">
    <source>
        <dbReference type="RuleBase" id="RU365073"/>
    </source>
</evidence>
<dbReference type="PANTHER" id="PTHR13373:SF21">
    <property type="entry name" value="NUCLEAR PORE COMPLEX PROTEIN NUP85"/>
    <property type="match status" value="1"/>
</dbReference>
<evidence type="ECO:0000256" key="10">
    <source>
        <dbReference type="SAM" id="Phobius"/>
    </source>
</evidence>
<organism evidence="11">
    <name type="scientific">Timema californicum</name>
    <name type="common">California timema</name>
    <name type="synonym">Walking stick</name>
    <dbReference type="NCBI Taxonomy" id="61474"/>
    <lineage>
        <taxon>Eukaryota</taxon>
        <taxon>Metazoa</taxon>
        <taxon>Ecdysozoa</taxon>
        <taxon>Arthropoda</taxon>
        <taxon>Hexapoda</taxon>
        <taxon>Insecta</taxon>
        <taxon>Pterygota</taxon>
        <taxon>Neoptera</taxon>
        <taxon>Polyneoptera</taxon>
        <taxon>Phasmatodea</taxon>
        <taxon>Timematodea</taxon>
        <taxon>Timematoidea</taxon>
        <taxon>Timematidae</taxon>
        <taxon>Timema</taxon>
    </lineage>
</organism>
<dbReference type="EMBL" id="OE179690">
    <property type="protein sequence ID" value="CAD7569502.1"/>
    <property type="molecule type" value="Genomic_DNA"/>
</dbReference>
<dbReference type="GO" id="GO:0031965">
    <property type="term" value="C:nuclear membrane"/>
    <property type="evidence" value="ECO:0007669"/>
    <property type="project" value="UniProtKB-UniRule"/>
</dbReference>
<feature type="transmembrane region" description="Helical" evidence="10">
    <location>
        <begin position="12"/>
        <end position="38"/>
    </location>
</feature>
<comment type="similarity">
    <text evidence="2 9">Belongs to the nucleoporin Nup85 family.</text>
</comment>
<dbReference type="GO" id="GO:0031080">
    <property type="term" value="C:nuclear pore outer ring"/>
    <property type="evidence" value="ECO:0007669"/>
    <property type="project" value="TreeGrafter"/>
</dbReference>
<dbReference type="GO" id="GO:0006406">
    <property type="term" value="P:mRNA export from nucleus"/>
    <property type="evidence" value="ECO:0007669"/>
    <property type="project" value="TreeGrafter"/>
</dbReference>
<comment type="subunit">
    <text evidence="9">Component of the nuclear pore complex (NPC).</text>
</comment>
<evidence type="ECO:0000256" key="2">
    <source>
        <dbReference type="ARBA" id="ARBA00005573"/>
    </source>
</evidence>
<comment type="function">
    <text evidence="9">Functions as a component of the nuclear pore complex (NPC).</text>
</comment>
<keyword evidence="10" id="KW-0812">Transmembrane</keyword>
<dbReference type="GO" id="GO:0017056">
    <property type="term" value="F:structural constituent of nuclear pore"/>
    <property type="evidence" value="ECO:0007669"/>
    <property type="project" value="TreeGrafter"/>
</dbReference>
<keyword evidence="4 9" id="KW-0509">mRNA transport</keyword>
<sequence>MCYAHIVQTPPFYMTLVLTPLIHVLTSPFHALTVLSLLHDNQSRQPPSKFRVAPRLHEHLLLEYGSLLMGHRSLWQVGASYLDHCPTKGRACLERILPCLTLDTEARALKIVQVARDRNMNDVVLATCKLMAMKSYQRQRLGNALTWTFRSRDSSMAGFLADKFLRMYCRDSTFQSSDLLHNMGTCMLVSDRLTFLGKYCEFHQLFNVGEYRNAAMLLVELLKAKLAPKYFLLTLLEDAVALLESNDIVFNSDDTHELASCLDQLIEDGVVDVRTSCLPKEYPEQENKTNVEPSEMKKRLLLIQKSVVTSLKMARGHLAVLRSQSVFRHGLSDVQAMLQFLILVSLGTTKDQITGIIKHSVSQRSL</sequence>